<protein>
    <submittedName>
        <fullName evidence="1">Uncharacterized protein</fullName>
    </submittedName>
</protein>
<name>A0AAV4UL21_CAEEX</name>
<dbReference type="EMBL" id="BPLR01013067">
    <property type="protein sequence ID" value="GIY58473.1"/>
    <property type="molecule type" value="Genomic_DNA"/>
</dbReference>
<feature type="non-terminal residue" evidence="1">
    <location>
        <position position="1"/>
    </location>
</feature>
<proteinExistence type="predicted"/>
<accession>A0AAV4UL21</accession>
<reference evidence="1 2" key="1">
    <citation type="submission" date="2021-06" db="EMBL/GenBank/DDBJ databases">
        <title>Caerostris extrusa draft genome.</title>
        <authorList>
            <person name="Kono N."/>
            <person name="Arakawa K."/>
        </authorList>
    </citation>
    <scope>NUCLEOTIDE SEQUENCE [LARGE SCALE GENOMIC DNA]</scope>
</reference>
<evidence type="ECO:0000313" key="2">
    <source>
        <dbReference type="Proteomes" id="UP001054945"/>
    </source>
</evidence>
<dbReference type="AlphaFoldDB" id="A0AAV4UL21"/>
<dbReference type="Proteomes" id="UP001054945">
    <property type="component" value="Unassembled WGS sequence"/>
</dbReference>
<keyword evidence="2" id="KW-1185">Reference proteome</keyword>
<comment type="caution">
    <text evidence="1">The sequence shown here is derived from an EMBL/GenBank/DDBJ whole genome shotgun (WGS) entry which is preliminary data.</text>
</comment>
<sequence length="91" mass="10549">NLFNQKKIYIYWPGELENKEGSDFQTLPLNETKKEETLFQKIKTHLDKLVKKEAMEKTLRFLRGCLRGVAALQETASTEGDPFSLSDRTLE</sequence>
<evidence type="ECO:0000313" key="1">
    <source>
        <dbReference type="EMBL" id="GIY58473.1"/>
    </source>
</evidence>
<gene>
    <name evidence="1" type="ORF">CEXT_77431</name>
</gene>
<organism evidence="1 2">
    <name type="scientific">Caerostris extrusa</name>
    <name type="common">Bark spider</name>
    <name type="synonym">Caerostris bankana</name>
    <dbReference type="NCBI Taxonomy" id="172846"/>
    <lineage>
        <taxon>Eukaryota</taxon>
        <taxon>Metazoa</taxon>
        <taxon>Ecdysozoa</taxon>
        <taxon>Arthropoda</taxon>
        <taxon>Chelicerata</taxon>
        <taxon>Arachnida</taxon>
        <taxon>Araneae</taxon>
        <taxon>Araneomorphae</taxon>
        <taxon>Entelegynae</taxon>
        <taxon>Araneoidea</taxon>
        <taxon>Araneidae</taxon>
        <taxon>Caerostris</taxon>
    </lineage>
</organism>